<evidence type="ECO:0000256" key="1">
    <source>
        <dbReference type="ARBA" id="ARBA00022737"/>
    </source>
</evidence>
<dbReference type="Gene3D" id="3.30.870.10">
    <property type="entry name" value="Endonuclease Chain A"/>
    <property type="match status" value="3"/>
</dbReference>
<evidence type="ECO:0000256" key="4">
    <source>
        <dbReference type="ARBA" id="ARBA00023098"/>
    </source>
</evidence>
<dbReference type="EC" id="3.1.4.4" evidence="5"/>
<evidence type="ECO:0000256" key="5">
    <source>
        <dbReference type="PIRNR" id="PIRNR009376"/>
    </source>
</evidence>
<dbReference type="PANTHER" id="PTHR18896:SF186">
    <property type="entry name" value="PHOSPHOLIPASE D"/>
    <property type="match status" value="1"/>
</dbReference>
<evidence type="ECO:0000256" key="3">
    <source>
        <dbReference type="ARBA" id="ARBA00022963"/>
    </source>
</evidence>
<name>A0ABR4BTA9_9HELO</name>
<organism evidence="8 9">
    <name type="scientific">Oculimacula yallundae</name>
    <dbReference type="NCBI Taxonomy" id="86028"/>
    <lineage>
        <taxon>Eukaryota</taxon>
        <taxon>Fungi</taxon>
        <taxon>Dikarya</taxon>
        <taxon>Ascomycota</taxon>
        <taxon>Pezizomycotina</taxon>
        <taxon>Leotiomycetes</taxon>
        <taxon>Helotiales</taxon>
        <taxon>Ploettnerulaceae</taxon>
        <taxon>Oculimacula</taxon>
    </lineage>
</organism>
<reference evidence="8 9" key="1">
    <citation type="journal article" date="2024" name="Commun. Biol.">
        <title>Comparative genomic analysis of thermophilic fungi reveals convergent evolutionary adaptations and gene losses.</title>
        <authorList>
            <person name="Steindorff A.S."/>
            <person name="Aguilar-Pontes M.V."/>
            <person name="Robinson A.J."/>
            <person name="Andreopoulos B."/>
            <person name="LaButti K."/>
            <person name="Kuo A."/>
            <person name="Mondo S."/>
            <person name="Riley R."/>
            <person name="Otillar R."/>
            <person name="Haridas S."/>
            <person name="Lipzen A."/>
            <person name="Grimwood J."/>
            <person name="Schmutz J."/>
            <person name="Clum A."/>
            <person name="Reid I.D."/>
            <person name="Moisan M.C."/>
            <person name="Butler G."/>
            <person name="Nguyen T.T.M."/>
            <person name="Dewar K."/>
            <person name="Conant G."/>
            <person name="Drula E."/>
            <person name="Henrissat B."/>
            <person name="Hansel C."/>
            <person name="Singer S."/>
            <person name="Hutchinson M.I."/>
            <person name="de Vries R.P."/>
            <person name="Natvig D.O."/>
            <person name="Powell A.J."/>
            <person name="Tsang A."/>
            <person name="Grigoriev I.V."/>
        </authorList>
    </citation>
    <scope>NUCLEOTIDE SEQUENCE [LARGE SCALE GENOMIC DNA]</scope>
    <source>
        <strain evidence="8 9">CBS 494.80</strain>
    </source>
</reference>
<accession>A0ABR4BTA9</accession>
<gene>
    <name evidence="8" type="ORF">VTL71DRAFT_10058</name>
</gene>
<keyword evidence="9" id="KW-1185">Reference proteome</keyword>
<keyword evidence="3 5" id="KW-0442">Lipid degradation</keyword>
<feature type="domain" description="PLD phosphodiesterase" evidence="7">
    <location>
        <begin position="221"/>
        <end position="248"/>
    </location>
</feature>
<feature type="region of interest" description="Disordered" evidence="6">
    <location>
        <begin position="373"/>
        <end position="505"/>
    </location>
</feature>
<keyword evidence="1" id="KW-0677">Repeat</keyword>
<dbReference type="PROSITE" id="PS50035">
    <property type="entry name" value="PLD"/>
    <property type="match status" value="2"/>
</dbReference>
<protein>
    <recommendedName>
        <fullName evidence="5">Phospholipase</fullName>
        <ecNumber evidence="5">3.1.4.4</ecNumber>
    </recommendedName>
</protein>
<evidence type="ECO:0000313" key="9">
    <source>
        <dbReference type="Proteomes" id="UP001595075"/>
    </source>
</evidence>
<evidence type="ECO:0000313" key="8">
    <source>
        <dbReference type="EMBL" id="KAL2059903.1"/>
    </source>
</evidence>
<evidence type="ECO:0000259" key="7">
    <source>
        <dbReference type="PROSITE" id="PS50035"/>
    </source>
</evidence>
<dbReference type="EMBL" id="JAZHXI010000025">
    <property type="protein sequence ID" value="KAL2059903.1"/>
    <property type="molecule type" value="Genomic_DNA"/>
</dbReference>
<comment type="caution">
    <text evidence="8">The sequence shown here is derived from an EMBL/GenBank/DDBJ whole genome shotgun (WGS) entry which is preliminary data.</text>
</comment>
<dbReference type="Pfam" id="PF00614">
    <property type="entry name" value="PLDc"/>
    <property type="match status" value="1"/>
</dbReference>
<dbReference type="SUPFAM" id="SSF56024">
    <property type="entry name" value="Phospholipase D/nuclease"/>
    <property type="match status" value="2"/>
</dbReference>
<feature type="domain" description="PLD phosphodiesterase" evidence="7">
    <location>
        <begin position="771"/>
        <end position="798"/>
    </location>
</feature>
<dbReference type="Proteomes" id="UP001595075">
    <property type="component" value="Unassembled WGS sequence"/>
</dbReference>
<keyword evidence="2 5" id="KW-0378">Hydrolase</keyword>
<comment type="similarity">
    <text evidence="5">Belongs to the phospholipase D family.</text>
</comment>
<dbReference type="Pfam" id="PF13091">
    <property type="entry name" value="PLDc_2"/>
    <property type="match status" value="1"/>
</dbReference>
<dbReference type="InterPro" id="IPR016555">
    <property type="entry name" value="PLipase_D_euk"/>
</dbReference>
<keyword evidence="4" id="KW-0443">Lipid metabolism</keyword>
<comment type="catalytic activity">
    <reaction evidence="5">
        <text>a 1,2-diacyl-sn-glycero-3-phosphocholine + H2O = a 1,2-diacyl-sn-glycero-3-phosphate + choline + H(+)</text>
        <dbReference type="Rhea" id="RHEA:14445"/>
        <dbReference type="ChEBI" id="CHEBI:15354"/>
        <dbReference type="ChEBI" id="CHEBI:15377"/>
        <dbReference type="ChEBI" id="CHEBI:15378"/>
        <dbReference type="ChEBI" id="CHEBI:57643"/>
        <dbReference type="ChEBI" id="CHEBI:58608"/>
        <dbReference type="EC" id="3.1.4.4"/>
    </reaction>
</comment>
<dbReference type="InterPro" id="IPR015679">
    <property type="entry name" value="PLipase_D_fam"/>
</dbReference>
<dbReference type="PIRSF" id="PIRSF009376">
    <property type="entry name" value="Phospholipase_D_euk"/>
    <property type="match status" value="1"/>
</dbReference>
<dbReference type="SMART" id="SM00155">
    <property type="entry name" value="PLDc"/>
    <property type="match status" value="2"/>
</dbReference>
<evidence type="ECO:0000256" key="6">
    <source>
        <dbReference type="SAM" id="MobiDB-lite"/>
    </source>
</evidence>
<dbReference type="InterPro" id="IPR025202">
    <property type="entry name" value="PLD-like_dom"/>
</dbReference>
<sequence>MAFLLNRAKEAREGLQTRAAQMQANLPSAADTTKKFSLGNIVGSASNALGLTNPALKHEHECSVPIREGNAVKFHVAGCAYFWAVSEALEKAESTIWIQGWWLSPEVYLRRPPSENENYRLDRLLTAAAERGVKVNIIVYKEVPQTVHLESYHTKSWLESCHKNIQVFRHPNWYASGKSGVSGLNSLAEGLVKGHASIDVLKTLGDDQIEKALALAGLPIPGWTHHEKLVVVDSQVALMGGIDLCYGRWDTIQHPIADVHPENLDQIVYPGQDYNNGRVKDFANLANWQKNSLDRLSYSRMGWADTGFSVTGPVLQDICAHFERRWNFIYEAKYNTVLDTRYSPILKPGIQQKASAPAATDEESNSQLADPISATAKGANNPEEKAQGPPYFESSSGAENNKLEQPGPNFKSHLPFSISPPGAGGHKTPTTPTHGPFIIPVPKETNGSDKSPKNPTHGPFLVPVPKETNGSDKSPKNPTHGPFLVPVPKETKGTNKTPITPTHGPFLIPVPKVTNHLQSQSEDPTGSVKCQFLRSASVWSNGTSTERSIYHAYIETIKNSEHYIYIENQFFITKSSALPLTVWNRIGEALVERIVRAAKSGARYKVFVVMPSVMVYPGELVDPRAFPARLTMKQNYHSINQGPFFPNVYSSIRRAGYNPEDYIRFYNLRTYDRINAGEALHRREMRSETTYDAAGADHDDIVDSFGTAHAAFEGAEPTLGHEAYNRYQAAGPHKGSGWNTVSSCYMKDGTDIRKVPWTGTATEEVHAFVSEQLYVHSKLLIADDRVVICGSANLNDRSMKGTRDSEIALYIEDSRVIASTMDGKPYEAREFAATMRRYVFRKHLGLLDPQDIRIPDGNCHVSPSPSDYDYGTAADRLVEDPLGDDFLSLWQGTAKTNTETFWKVFAPAPDNSMHFWAQYVAQAAKRKLGFQGEALNVHLMDWGHVMRPNFPAGEESVRQVKELLAKIRGTLVEMPLDFMKHDDIELAWWNPLTQVVTA</sequence>
<dbReference type="PANTHER" id="PTHR18896">
    <property type="entry name" value="PHOSPHOLIPASE D"/>
    <property type="match status" value="1"/>
</dbReference>
<dbReference type="InterPro" id="IPR001736">
    <property type="entry name" value="PLipase_D/transphosphatidylase"/>
</dbReference>
<proteinExistence type="inferred from homology"/>
<dbReference type="CDD" id="cd09141">
    <property type="entry name" value="PLDc_vPLD1_2_yPLD_like_2"/>
    <property type="match status" value="1"/>
</dbReference>
<feature type="compositionally biased region" description="Low complexity" evidence="6">
    <location>
        <begin position="426"/>
        <end position="436"/>
    </location>
</feature>
<evidence type="ECO:0000256" key="2">
    <source>
        <dbReference type="ARBA" id="ARBA00022801"/>
    </source>
</evidence>